<dbReference type="InterPro" id="IPR015943">
    <property type="entry name" value="WD40/YVTN_repeat-like_dom_sf"/>
</dbReference>
<dbReference type="SUPFAM" id="SSF50978">
    <property type="entry name" value="WD40 repeat-like"/>
    <property type="match status" value="1"/>
</dbReference>
<evidence type="ECO:0000313" key="1">
    <source>
        <dbReference type="EMBL" id="RVW80787.1"/>
    </source>
</evidence>
<reference evidence="1 2" key="1">
    <citation type="journal article" date="2018" name="PLoS Genet.">
        <title>Population sequencing reveals clonal diversity and ancestral inbreeding in the grapevine cultivar Chardonnay.</title>
        <authorList>
            <person name="Roach M.J."/>
            <person name="Johnson D.L."/>
            <person name="Bohlmann J."/>
            <person name="van Vuuren H.J."/>
            <person name="Jones S.J."/>
            <person name="Pretorius I.S."/>
            <person name="Schmidt S.A."/>
            <person name="Borneman A.R."/>
        </authorList>
    </citation>
    <scope>NUCLEOTIDE SEQUENCE [LARGE SCALE GENOMIC DNA]</scope>
    <source>
        <strain evidence="2">cv. Chardonnay</strain>
        <tissue evidence="1">Leaf</tissue>
    </source>
</reference>
<name>A0A438H903_VITVI</name>
<sequence>MGLVSERVEPDSLQHLSAKYCPLMPPSRSTTLTALSLDGKTLASTHGDHTVKIIDFHTRSCLKVLTGHRKTPWVVRSHPVHPEILARSRDFYRPIASIASIAFNAKGELLFVASRHKLYVWHYNRRGETSSPTIILKTRHSLHVVHFHPCGAQVLLTAEVNDLDSSYSSMTRVISPGYLHYIPPTVFLANIHSSDCLKLGFQTTPCILIFLIHSFIARYDSRIDLYHANRPTGLSRVQMVLLVQCNFKRMQMQLANMII</sequence>
<protein>
    <submittedName>
        <fullName evidence="1">Activating molecule in BECN1-regulated autophagy protein 1</fullName>
    </submittedName>
</protein>
<accession>A0A438H903</accession>
<organism evidence="1 2">
    <name type="scientific">Vitis vinifera</name>
    <name type="common">Grape</name>
    <dbReference type="NCBI Taxonomy" id="29760"/>
    <lineage>
        <taxon>Eukaryota</taxon>
        <taxon>Viridiplantae</taxon>
        <taxon>Streptophyta</taxon>
        <taxon>Embryophyta</taxon>
        <taxon>Tracheophyta</taxon>
        <taxon>Spermatophyta</taxon>
        <taxon>Magnoliopsida</taxon>
        <taxon>eudicotyledons</taxon>
        <taxon>Gunneridae</taxon>
        <taxon>Pentapetalae</taxon>
        <taxon>rosids</taxon>
        <taxon>Vitales</taxon>
        <taxon>Vitaceae</taxon>
        <taxon>Viteae</taxon>
        <taxon>Vitis</taxon>
    </lineage>
</organism>
<dbReference type="AlphaFoldDB" id="A0A438H903"/>
<dbReference type="PANTHER" id="PTHR22874:SF8">
    <property type="entry name" value="TRANSDUCIN FAMILY PROTEIN _ WD-40 REPEAT FAMILY PROTEIN"/>
    <property type="match status" value="1"/>
</dbReference>
<dbReference type="PANTHER" id="PTHR22874">
    <property type="entry name" value="ACTIVATING MOLECULE IN BECN1-REGULATED AUTOPHAGY PROTEIN 1"/>
    <property type="match status" value="1"/>
</dbReference>
<proteinExistence type="predicted"/>
<evidence type="ECO:0000313" key="2">
    <source>
        <dbReference type="Proteomes" id="UP000288805"/>
    </source>
</evidence>
<dbReference type="InterPro" id="IPR036322">
    <property type="entry name" value="WD40_repeat_dom_sf"/>
</dbReference>
<dbReference type="InterPro" id="IPR052596">
    <property type="entry name" value="AMBRA1_autophagy"/>
</dbReference>
<dbReference type="EMBL" id="QGNW01000261">
    <property type="protein sequence ID" value="RVW80787.1"/>
    <property type="molecule type" value="Genomic_DNA"/>
</dbReference>
<comment type="caution">
    <text evidence="1">The sequence shown here is derived from an EMBL/GenBank/DDBJ whole genome shotgun (WGS) entry which is preliminary data.</text>
</comment>
<gene>
    <name evidence="1" type="primary">Ambra1_0</name>
    <name evidence="1" type="ORF">CK203_050683</name>
</gene>
<dbReference type="Proteomes" id="UP000288805">
    <property type="component" value="Unassembled WGS sequence"/>
</dbReference>
<dbReference type="Gene3D" id="2.130.10.10">
    <property type="entry name" value="YVTN repeat-like/Quinoprotein amine dehydrogenase"/>
    <property type="match status" value="1"/>
</dbReference>